<dbReference type="PROSITE" id="PS50110">
    <property type="entry name" value="RESPONSE_REGULATORY"/>
    <property type="match status" value="1"/>
</dbReference>
<dbReference type="GO" id="GO:0005524">
    <property type="term" value="F:ATP binding"/>
    <property type="evidence" value="ECO:0007669"/>
    <property type="project" value="UniProtKB-KW"/>
</dbReference>
<gene>
    <name evidence="23" type="ORF">THMIRHAS_20700</name>
</gene>
<dbReference type="PANTHER" id="PTHR45339">
    <property type="entry name" value="HYBRID SIGNAL TRANSDUCTION HISTIDINE KINASE J"/>
    <property type="match status" value="1"/>
</dbReference>
<dbReference type="PANTHER" id="PTHR45339:SF1">
    <property type="entry name" value="HYBRID SIGNAL TRANSDUCTION HISTIDINE KINASE J"/>
    <property type="match status" value="1"/>
</dbReference>
<dbReference type="SUPFAM" id="SSF52172">
    <property type="entry name" value="CheY-like"/>
    <property type="match status" value="1"/>
</dbReference>
<dbReference type="InterPro" id="IPR042240">
    <property type="entry name" value="CHASE_sf"/>
</dbReference>
<dbReference type="InterPro" id="IPR008207">
    <property type="entry name" value="Sig_transdc_His_kin_Hpt_dom"/>
</dbReference>
<dbReference type="PRINTS" id="PR00344">
    <property type="entry name" value="BCTRLSENSOR"/>
</dbReference>
<keyword evidence="6" id="KW-0808">Transferase</keyword>
<dbReference type="InterPro" id="IPR036890">
    <property type="entry name" value="HATPase_C_sf"/>
</dbReference>
<dbReference type="SMART" id="SM00388">
    <property type="entry name" value="HisKA"/>
    <property type="match status" value="1"/>
</dbReference>
<evidence type="ECO:0000256" key="9">
    <source>
        <dbReference type="ARBA" id="ARBA00022777"/>
    </source>
</evidence>
<dbReference type="CDD" id="cd00082">
    <property type="entry name" value="HisKA"/>
    <property type="match status" value="1"/>
</dbReference>
<dbReference type="PROSITE" id="PS50109">
    <property type="entry name" value="HIS_KIN"/>
    <property type="match status" value="1"/>
</dbReference>
<comment type="subunit">
    <text evidence="14">At low DSF concentrations, interacts with RpfF.</text>
</comment>
<evidence type="ECO:0000256" key="11">
    <source>
        <dbReference type="ARBA" id="ARBA00022989"/>
    </source>
</evidence>
<keyword evidence="10" id="KW-0067">ATP-binding</keyword>
<keyword evidence="4" id="KW-1003">Cell membrane</keyword>
<dbReference type="SUPFAM" id="SSF47384">
    <property type="entry name" value="Homodimeric domain of signal transducing histidine kinase"/>
    <property type="match status" value="1"/>
</dbReference>
<protein>
    <recommendedName>
        <fullName evidence="15">Sensory/regulatory protein RpfC</fullName>
        <ecNumber evidence="3">2.7.13.3</ecNumber>
    </recommendedName>
</protein>
<dbReference type="SMART" id="SM01079">
    <property type="entry name" value="CHASE"/>
    <property type="match status" value="1"/>
</dbReference>
<dbReference type="InterPro" id="IPR001789">
    <property type="entry name" value="Sig_transdc_resp-reg_receiver"/>
</dbReference>
<dbReference type="CDD" id="cd17546">
    <property type="entry name" value="REC_hyHK_CKI1_RcsC-like"/>
    <property type="match status" value="1"/>
</dbReference>
<evidence type="ECO:0000256" key="2">
    <source>
        <dbReference type="ARBA" id="ARBA00004651"/>
    </source>
</evidence>
<feature type="domain" description="HPt" evidence="22">
    <location>
        <begin position="953"/>
        <end position="1052"/>
    </location>
</feature>
<dbReference type="Gene3D" id="3.40.50.2300">
    <property type="match status" value="1"/>
</dbReference>
<dbReference type="InterPro" id="IPR005467">
    <property type="entry name" value="His_kinase_dom"/>
</dbReference>
<feature type="modified residue" description="Phosphohistidine" evidence="16">
    <location>
        <position position="992"/>
    </location>
</feature>
<dbReference type="GO" id="GO:0005886">
    <property type="term" value="C:plasma membrane"/>
    <property type="evidence" value="ECO:0007669"/>
    <property type="project" value="UniProtKB-SubCell"/>
</dbReference>
<dbReference type="PROSITE" id="PS50894">
    <property type="entry name" value="HPT"/>
    <property type="match status" value="1"/>
</dbReference>
<dbReference type="FunFam" id="3.30.565.10:FF:000010">
    <property type="entry name" value="Sensor histidine kinase RcsC"/>
    <property type="match status" value="1"/>
</dbReference>
<dbReference type="CDD" id="cd16922">
    <property type="entry name" value="HATPase_EvgS-ArcB-TorS-like"/>
    <property type="match status" value="1"/>
</dbReference>
<evidence type="ECO:0000256" key="8">
    <source>
        <dbReference type="ARBA" id="ARBA00022741"/>
    </source>
</evidence>
<evidence type="ECO:0000259" key="20">
    <source>
        <dbReference type="PROSITE" id="PS50110"/>
    </source>
</evidence>
<comment type="subcellular location">
    <subcellularLocation>
        <location evidence="2">Cell membrane</location>
        <topology evidence="2">Multi-pass membrane protein</topology>
    </subcellularLocation>
</comment>
<evidence type="ECO:0000256" key="6">
    <source>
        <dbReference type="ARBA" id="ARBA00022679"/>
    </source>
</evidence>
<dbReference type="PROSITE" id="PS50839">
    <property type="entry name" value="CHASE"/>
    <property type="match status" value="1"/>
</dbReference>
<dbReference type="EC" id="2.7.13.3" evidence="3"/>
<dbReference type="InterPro" id="IPR003661">
    <property type="entry name" value="HisK_dim/P_dom"/>
</dbReference>
<dbReference type="SMART" id="SM00073">
    <property type="entry name" value="HPT"/>
    <property type="match status" value="1"/>
</dbReference>
<keyword evidence="12" id="KW-0902">Two-component regulatory system</keyword>
<dbReference type="SUPFAM" id="SSF47226">
    <property type="entry name" value="Histidine-containing phosphotransfer domain, HPT domain"/>
    <property type="match status" value="1"/>
</dbReference>
<evidence type="ECO:0000256" key="5">
    <source>
        <dbReference type="ARBA" id="ARBA00022553"/>
    </source>
</evidence>
<name>A0A6F8PXC7_9GAMM</name>
<evidence type="ECO:0000256" key="12">
    <source>
        <dbReference type="ARBA" id="ARBA00023012"/>
    </source>
</evidence>
<keyword evidence="7 18" id="KW-0812">Transmembrane</keyword>
<feature type="domain" description="CHASE" evidence="21">
    <location>
        <begin position="111"/>
        <end position="333"/>
    </location>
</feature>
<dbReference type="InterPro" id="IPR011006">
    <property type="entry name" value="CheY-like_superfamily"/>
</dbReference>
<sequence>MRFAASLKRIENYSAPPEQQNSYLYTGRITMSFKHLLKSLLEVHRYPFGAWIVLFISLALTAIAWKISQDAILEKAETRFNLNSDEIAAAITERLHTYEMAIRSGKAYFDSSQEVTREEWNQFVSSLKIEYRFPGIQGLGYSEFIKPDELDAHVAKIRAEGFPNYSVRPPGKRDMYTSIVFLEPFDWRNKRAFGYDMYSQETRREAMNRARDTGSAAVSGQVTLVQETTTDVQYGFLLYEPVYRKNAEILTLEQRREAIIGYVYSPFRAKDFMQGILNFSHRGLYLELYDGNLPNENSVLYKTNGIETLKNSNELTFSRTLTLNHSQRVWSLKITAGPEYLAQDTSLQPTMVGILGVIIDLLLFAIITYMGRKERLLEEHSAALIHAKQVAETASSAKSNFLAAMSHEIRTPMNGVIGMIEVLNQSSLKGDQVDMVRTIQESANGLLLIINDILDFSKIEAGKMELNIEPISIEHEVDKVALLLDRSARKQKVQINVFIDPEIPSVVNGDALRLRQIITNLLGNAIKFSTNRDKPSNVIVKVILEHLENKQAWVKLSVEDNGIGISPELQQKLFQPFEQADRSTTRSFGGTGLGLSISKQLVQMMGGTIDVESVPNQGSTFTCELPFKVLQEHSIESHLQQPDLTQLHCTLISKNQQDGNFQNILRYLTAAGMHIQTASSIQKAAELTPEADIWLVDCLEKLPSLNRLHPYLDKYPQIRILLLSQYVANSDRIRSSRKLHDRVFQSDGNLLTRSALFRFIALGAGLVEQTITESEDSTQRLVINVPSREEAINNKQLILVAEDNEVNQNVIRRQLALLGYMSDIVNNGSEALESWYSGEYSLILTDLHMPLMDGIQLTEAIRTEEKRVNAPLAIPIIALTANALKGEEDKCREVGMNDYLVKPALISEIQQALETWLPATETTTKNTADQRIRTLQEPPHFDIHVLFELVGDDQEIVDSLLQDFETNTKKTISELQAAQEANNLEQIGQLAHRLKSSAASVGALKLRLICIELQQKAEKADKNQADRLNSLNEIIDLLEAETTMLLAAIQKYRRDSVATD</sequence>
<feature type="modified residue" description="4-aspartylphosphate" evidence="17">
    <location>
        <position position="846"/>
    </location>
</feature>
<evidence type="ECO:0000256" key="16">
    <source>
        <dbReference type="PROSITE-ProRule" id="PRU00110"/>
    </source>
</evidence>
<dbReference type="CDD" id="cd00088">
    <property type="entry name" value="HPT"/>
    <property type="match status" value="1"/>
</dbReference>
<evidence type="ECO:0000256" key="18">
    <source>
        <dbReference type="SAM" id="Phobius"/>
    </source>
</evidence>
<evidence type="ECO:0000256" key="3">
    <source>
        <dbReference type="ARBA" id="ARBA00012438"/>
    </source>
</evidence>
<feature type="transmembrane region" description="Helical" evidence="18">
    <location>
        <begin position="46"/>
        <end position="65"/>
    </location>
</feature>
<dbReference type="EMBL" id="AP021889">
    <property type="protein sequence ID" value="BBP46697.1"/>
    <property type="molecule type" value="Genomic_DNA"/>
</dbReference>
<evidence type="ECO:0000256" key="4">
    <source>
        <dbReference type="ARBA" id="ARBA00022475"/>
    </source>
</evidence>
<keyword evidence="5 17" id="KW-0597">Phosphoprotein</keyword>
<evidence type="ECO:0000259" key="22">
    <source>
        <dbReference type="PROSITE" id="PS50894"/>
    </source>
</evidence>
<dbReference type="FunFam" id="1.10.287.130:FF:000002">
    <property type="entry name" value="Two-component osmosensing histidine kinase"/>
    <property type="match status" value="1"/>
</dbReference>
<dbReference type="Gene3D" id="1.20.120.160">
    <property type="entry name" value="HPT domain"/>
    <property type="match status" value="1"/>
</dbReference>
<proteinExistence type="predicted"/>
<dbReference type="Pfam" id="PF00512">
    <property type="entry name" value="HisKA"/>
    <property type="match status" value="1"/>
</dbReference>
<dbReference type="Gene3D" id="1.10.287.130">
    <property type="match status" value="1"/>
</dbReference>
<dbReference type="InterPro" id="IPR003594">
    <property type="entry name" value="HATPase_dom"/>
</dbReference>
<reference evidence="24" key="1">
    <citation type="submission" date="2019-11" db="EMBL/GenBank/DDBJ databases">
        <title>Isolation and characterization of two novel species in the genus Thiomicrorhabdus.</title>
        <authorList>
            <person name="Mochizuki J."/>
            <person name="Kojima H."/>
            <person name="Fukui M."/>
        </authorList>
    </citation>
    <scope>NUCLEOTIDE SEQUENCE [LARGE SCALE GENOMIC DNA]</scope>
    <source>
        <strain evidence="24">aks77</strain>
    </source>
</reference>
<dbReference type="InterPro" id="IPR006189">
    <property type="entry name" value="CHASE_dom"/>
</dbReference>
<dbReference type="Proteomes" id="UP000501726">
    <property type="component" value="Chromosome"/>
</dbReference>
<dbReference type="Pfam" id="PF02518">
    <property type="entry name" value="HATPase_c"/>
    <property type="match status" value="1"/>
</dbReference>
<dbReference type="SMART" id="SM00387">
    <property type="entry name" value="HATPase_c"/>
    <property type="match status" value="1"/>
</dbReference>
<dbReference type="GO" id="GO:0000155">
    <property type="term" value="F:phosphorelay sensor kinase activity"/>
    <property type="evidence" value="ECO:0007669"/>
    <property type="project" value="InterPro"/>
</dbReference>
<evidence type="ECO:0000256" key="14">
    <source>
        <dbReference type="ARBA" id="ARBA00064003"/>
    </source>
</evidence>
<evidence type="ECO:0000256" key="15">
    <source>
        <dbReference type="ARBA" id="ARBA00068150"/>
    </source>
</evidence>
<dbReference type="SUPFAM" id="SSF55874">
    <property type="entry name" value="ATPase domain of HSP90 chaperone/DNA topoisomerase II/histidine kinase"/>
    <property type="match status" value="1"/>
</dbReference>
<dbReference type="KEGG" id="tse:THMIRHAS_20700"/>
<dbReference type="AlphaFoldDB" id="A0A6F8PXC7"/>
<accession>A0A6F8PXC7</accession>
<evidence type="ECO:0000259" key="19">
    <source>
        <dbReference type="PROSITE" id="PS50109"/>
    </source>
</evidence>
<dbReference type="InterPro" id="IPR036641">
    <property type="entry name" value="HPT_dom_sf"/>
</dbReference>
<dbReference type="Gene3D" id="3.30.450.350">
    <property type="entry name" value="CHASE domain"/>
    <property type="match status" value="1"/>
</dbReference>
<keyword evidence="9" id="KW-0418">Kinase</keyword>
<dbReference type="InterPro" id="IPR004358">
    <property type="entry name" value="Sig_transdc_His_kin-like_C"/>
</dbReference>
<comment type="catalytic activity">
    <reaction evidence="1">
        <text>ATP + protein L-histidine = ADP + protein N-phospho-L-histidine.</text>
        <dbReference type="EC" id="2.7.13.3"/>
    </reaction>
</comment>
<dbReference type="Gene3D" id="3.30.565.10">
    <property type="entry name" value="Histidine kinase-like ATPase, C-terminal domain"/>
    <property type="match status" value="1"/>
</dbReference>
<dbReference type="InterPro" id="IPR036097">
    <property type="entry name" value="HisK_dim/P_sf"/>
</dbReference>
<dbReference type="Pfam" id="PF00072">
    <property type="entry name" value="Response_reg"/>
    <property type="match status" value="1"/>
</dbReference>
<evidence type="ECO:0000259" key="21">
    <source>
        <dbReference type="PROSITE" id="PS50839"/>
    </source>
</evidence>
<keyword evidence="8" id="KW-0547">Nucleotide-binding</keyword>
<evidence type="ECO:0000256" key="17">
    <source>
        <dbReference type="PROSITE-ProRule" id="PRU00169"/>
    </source>
</evidence>
<evidence type="ECO:0000256" key="1">
    <source>
        <dbReference type="ARBA" id="ARBA00000085"/>
    </source>
</evidence>
<evidence type="ECO:0000256" key="13">
    <source>
        <dbReference type="ARBA" id="ARBA00023136"/>
    </source>
</evidence>
<dbReference type="Pfam" id="PF01627">
    <property type="entry name" value="Hpt"/>
    <property type="match status" value="1"/>
</dbReference>
<evidence type="ECO:0000256" key="10">
    <source>
        <dbReference type="ARBA" id="ARBA00022840"/>
    </source>
</evidence>
<organism evidence="23 24">
    <name type="scientific">Thiosulfatimonas sediminis</name>
    <dbReference type="NCBI Taxonomy" id="2675054"/>
    <lineage>
        <taxon>Bacteria</taxon>
        <taxon>Pseudomonadati</taxon>
        <taxon>Pseudomonadota</taxon>
        <taxon>Gammaproteobacteria</taxon>
        <taxon>Thiotrichales</taxon>
        <taxon>Piscirickettsiaceae</taxon>
        <taxon>Thiosulfatimonas</taxon>
    </lineage>
</organism>
<keyword evidence="24" id="KW-1185">Reference proteome</keyword>
<feature type="domain" description="Response regulatory" evidence="20">
    <location>
        <begin position="797"/>
        <end position="917"/>
    </location>
</feature>
<dbReference type="Pfam" id="PF03924">
    <property type="entry name" value="CHASE"/>
    <property type="match status" value="1"/>
</dbReference>
<dbReference type="SMART" id="SM00448">
    <property type="entry name" value="REC"/>
    <property type="match status" value="1"/>
</dbReference>
<evidence type="ECO:0000256" key="7">
    <source>
        <dbReference type="ARBA" id="ARBA00022692"/>
    </source>
</evidence>
<evidence type="ECO:0000313" key="24">
    <source>
        <dbReference type="Proteomes" id="UP000501726"/>
    </source>
</evidence>
<feature type="domain" description="Histidine kinase" evidence="19">
    <location>
        <begin position="404"/>
        <end position="629"/>
    </location>
</feature>
<evidence type="ECO:0000313" key="23">
    <source>
        <dbReference type="EMBL" id="BBP46697.1"/>
    </source>
</evidence>
<keyword evidence="11 18" id="KW-1133">Transmembrane helix</keyword>
<keyword evidence="13 18" id="KW-0472">Membrane</keyword>